<name>U2M5I0_9FIRM</name>
<dbReference type="HOGENOM" id="CLU_3188610_0_0_9"/>
<dbReference type="EMBL" id="AWVF01000075">
    <property type="protein sequence ID" value="ERJ96994.1"/>
    <property type="molecule type" value="Genomic_DNA"/>
</dbReference>
<accession>U2M5I0</accession>
<reference evidence="1 2" key="1">
    <citation type="submission" date="2013-07" db="EMBL/GenBank/DDBJ databases">
        <authorList>
            <person name="Weinstock G."/>
            <person name="Sodergren E."/>
            <person name="Wylie T."/>
            <person name="Fulton L."/>
            <person name="Fulton R."/>
            <person name="Fronick C."/>
            <person name="O'Laughlin M."/>
            <person name="Godfrey J."/>
            <person name="Miner T."/>
            <person name="Herter B."/>
            <person name="Appelbaum E."/>
            <person name="Cordes M."/>
            <person name="Lek S."/>
            <person name="Wollam A."/>
            <person name="Pepin K.H."/>
            <person name="Palsikar V.B."/>
            <person name="Mitreva M."/>
            <person name="Wilson R.K."/>
        </authorList>
    </citation>
    <scope>NUCLEOTIDE SEQUENCE [LARGE SCALE GENOMIC DNA]</scope>
    <source>
        <strain evidence="1 2">ATCC 27760</strain>
    </source>
</reference>
<dbReference type="STRING" id="411473.RUMCAL_00622"/>
<evidence type="ECO:0000313" key="1">
    <source>
        <dbReference type="EMBL" id="ERJ96994.1"/>
    </source>
</evidence>
<proteinExistence type="predicted"/>
<sequence length="46" mass="5465">MTMERIFNITGSCNPQQHYMVNLDSRLAEIKKMIDRGDYFTINRGR</sequence>
<organism evidence="1 2">
    <name type="scientific">Ruminococcus callidus ATCC 27760</name>
    <dbReference type="NCBI Taxonomy" id="411473"/>
    <lineage>
        <taxon>Bacteria</taxon>
        <taxon>Bacillati</taxon>
        <taxon>Bacillota</taxon>
        <taxon>Clostridia</taxon>
        <taxon>Eubacteriales</taxon>
        <taxon>Oscillospiraceae</taxon>
        <taxon>Ruminococcus</taxon>
    </lineage>
</organism>
<dbReference type="PATRIC" id="fig|411473.3.peg.489"/>
<protein>
    <submittedName>
        <fullName evidence="1">Uncharacterized protein</fullName>
    </submittedName>
</protein>
<evidence type="ECO:0000313" key="2">
    <source>
        <dbReference type="Proteomes" id="UP000016662"/>
    </source>
</evidence>
<dbReference type="AlphaFoldDB" id="U2M5I0"/>
<gene>
    <name evidence="1" type="ORF">RUMCAL_00622</name>
</gene>
<dbReference type="Proteomes" id="UP000016662">
    <property type="component" value="Unassembled WGS sequence"/>
</dbReference>
<keyword evidence="2" id="KW-1185">Reference proteome</keyword>
<comment type="caution">
    <text evidence="1">The sequence shown here is derived from an EMBL/GenBank/DDBJ whole genome shotgun (WGS) entry which is preliminary data.</text>
</comment>